<dbReference type="GO" id="GO:0004725">
    <property type="term" value="F:protein tyrosine phosphatase activity"/>
    <property type="evidence" value="ECO:0007669"/>
    <property type="project" value="UniProtKB-EC"/>
</dbReference>
<evidence type="ECO:0000256" key="12">
    <source>
        <dbReference type="ARBA" id="ARBA00023180"/>
    </source>
</evidence>
<dbReference type="PANTHER" id="PTHR46957:SF3">
    <property type="entry name" value="CYTOKINE RECEPTOR"/>
    <property type="match status" value="1"/>
</dbReference>
<dbReference type="CDD" id="cd00096">
    <property type="entry name" value="Ig"/>
    <property type="match status" value="1"/>
</dbReference>
<keyword evidence="8" id="KW-0904">Protein phosphatase</keyword>
<dbReference type="Pfam" id="PF00041">
    <property type="entry name" value="fn3"/>
    <property type="match status" value="3"/>
</dbReference>
<dbReference type="InterPro" id="IPR036179">
    <property type="entry name" value="Ig-like_dom_sf"/>
</dbReference>
<evidence type="ECO:0000256" key="1">
    <source>
        <dbReference type="ARBA" id="ARBA00004167"/>
    </source>
</evidence>
<evidence type="ECO:0000313" key="20">
    <source>
        <dbReference type="EnsemblMetazoa" id="G17309.1:cds"/>
    </source>
</evidence>
<dbReference type="SUPFAM" id="SSF52799">
    <property type="entry name" value="(Phosphotyrosine protein) phosphatases II"/>
    <property type="match status" value="1"/>
</dbReference>
<keyword evidence="10 14" id="KW-0472">Membrane</keyword>
<keyword evidence="12" id="KW-0325">Glycoprotein</keyword>
<feature type="signal peptide" evidence="15">
    <location>
        <begin position="1"/>
        <end position="21"/>
    </location>
</feature>
<dbReference type="SMART" id="SM00409">
    <property type="entry name" value="IG"/>
    <property type="match status" value="2"/>
</dbReference>
<evidence type="ECO:0000256" key="2">
    <source>
        <dbReference type="ARBA" id="ARBA00010504"/>
    </source>
</evidence>
<feature type="transmembrane region" description="Helical" evidence="14">
    <location>
        <begin position="1083"/>
        <end position="1104"/>
    </location>
</feature>
<dbReference type="Gene3D" id="3.90.190.10">
    <property type="entry name" value="Protein tyrosine phosphatase superfamily"/>
    <property type="match status" value="1"/>
</dbReference>
<dbReference type="EnsemblMetazoa" id="G17309.1">
    <property type="protein sequence ID" value="G17309.1:cds"/>
    <property type="gene ID" value="G17309"/>
</dbReference>
<evidence type="ECO:0000256" key="4">
    <source>
        <dbReference type="ARBA" id="ARBA00022692"/>
    </source>
</evidence>
<dbReference type="InterPro" id="IPR009030">
    <property type="entry name" value="Growth_fac_rcpt_cys_sf"/>
</dbReference>
<keyword evidence="6" id="KW-0677">Repeat</keyword>
<feature type="domain" description="Fibronectin type-III" evidence="19">
    <location>
        <begin position="303"/>
        <end position="401"/>
    </location>
</feature>
<dbReference type="InterPro" id="IPR036116">
    <property type="entry name" value="FN3_sf"/>
</dbReference>
<evidence type="ECO:0000256" key="13">
    <source>
        <dbReference type="ARBA" id="ARBA00051722"/>
    </source>
</evidence>
<dbReference type="InterPro" id="IPR013783">
    <property type="entry name" value="Ig-like_fold"/>
</dbReference>
<feature type="domain" description="Ig-like" evidence="18">
    <location>
        <begin position="48"/>
        <end position="153"/>
    </location>
</feature>
<evidence type="ECO:0000256" key="6">
    <source>
        <dbReference type="ARBA" id="ARBA00022737"/>
    </source>
</evidence>
<name>A0A8W8J8U3_MAGGI</name>
<dbReference type="InterPro" id="IPR013151">
    <property type="entry name" value="Immunoglobulin_dom"/>
</dbReference>
<keyword evidence="5 15" id="KW-0732">Signal</keyword>
<feature type="domain" description="Fibronectin type-III" evidence="19">
    <location>
        <begin position="708"/>
        <end position="809"/>
    </location>
</feature>
<keyword evidence="4 14" id="KW-0812">Transmembrane</keyword>
<evidence type="ECO:0000259" key="17">
    <source>
        <dbReference type="PROSITE" id="PS50056"/>
    </source>
</evidence>
<dbReference type="InterPro" id="IPR003595">
    <property type="entry name" value="Tyr_Pase_cat"/>
</dbReference>
<dbReference type="SMART" id="SM00404">
    <property type="entry name" value="PTPc_motif"/>
    <property type="match status" value="1"/>
</dbReference>
<evidence type="ECO:0000256" key="11">
    <source>
        <dbReference type="ARBA" id="ARBA00023170"/>
    </source>
</evidence>
<dbReference type="PROSITE" id="PS50055">
    <property type="entry name" value="TYR_PHOSPHATASE_PTP"/>
    <property type="match status" value="1"/>
</dbReference>
<dbReference type="PROSITE" id="PS50056">
    <property type="entry name" value="TYR_PHOSPHATASE_2"/>
    <property type="match status" value="1"/>
</dbReference>
<dbReference type="InterPro" id="IPR013098">
    <property type="entry name" value="Ig_I-set"/>
</dbReference>
<sequence>MSWTKGILIVFWLCVFSVSEASVPSCQLAVACSTIHTICIEGSCECRPGYVPVSGECILSSITVSLLTQSTNVVYGSDVVLTATVTSELSLNPIKWLKGSTKLLIAAPKYTQNGVGPGPVTLTIKNVNFDDTGVYQVEASNSAGTTSTSNQVSLTVTGGALVVTTGGDVTGRFGGNVTIGCTVTGPEFNKIQWKRHIKINPENIVIDGQKFTGGSVDTKALTIHSLTYNDALYQYQCTASNPGGVYPSANRAALQVKYGQFYEECSNSEPCDSSQYLTCMNRKCLCINTHYHRDQVCYPKTGIASNVIYLNSTTNKFSIFWNNPTTDYELVSGYEVNWRVPGGSWISSNRLGRTVNQYTASSNLISGQLYTVNVVSQVTLSNPAGSVIVTSIDRKLRTVPSAPGSIKQGESIFAHNNLQIKWIAPVNTLVTAYEVTIDGTTYTTTGYAMYQFSGKVFVPGKSYVISIVTVSGTTDVKKSLEHTEWIRMIPTKPGPPTNLQCPQSPLDISLEISWTAPTEPNGRIFRYQIDVSPGNLQIYTSSNETHKNVEGLSSEQMYTFTVRTINDAVDNTSEPSQPLTCKTKAGVSTAPTNLKIDEVQSRRFRINFNRPENVNGILAAYKIVISKGENCIQQILVHGHCFMCMNTLGCPPPINYNVPDITNNDVSYTARGLMPYTHYMVKVVAINGEGEGRPMNNSVTTDEDVPLLPGQITASNVQSSSLTLAWTLPDPSPGNTTYTIYTYEGVDDIGTYFLMKRSTKVNGFDTKTLSVTGLEEYWPYKFKVNAATVKGNKTSDFSSVFRTKQAAPGQVLNLTVQRKGNDFKSAYVSWTSPALRDHNGVLQSYLFSNNHTGTMKEEEISVFLSQSRVEKNISVIPESVYVIEVVLQNNESTRSQTSMQIYRAPAGPPSVTDLKPVTTKPGQHDLTEYTITIDINTEYFKNDENGKQVFFGVAVCAKSKCEDIGQNTFRTVWKNLPNWHKASTHGFLLYRITNDTFMDDIWQGDSRQRRSTINLSTLKFIIGEDATCPSLNTDVYCNGPLTAGTSYIVVIFACTNGGCTYYRTAEPFVTKQQPIVVTNYSPIIGSVLGVTLVVAVVVIGILLWKRNRRHKERNEPNDQANTYADLNLDERTKADQPYSVLENRSRTVKSKSVPLNSFFDYVVDLLRNNRQKLTKEYHDLLQYTERATSTVASSKNNVSKNRGNIIPYDFNRVKLCSPRTSDYINASVLLDKCYILTIYPIEKKLGNFWQMAWEQNVSTIVAITGQSDAKESWYFSDNEGTVLTIEKTDIEMLAKFKSSESVTMRKIKMSRGKHSTVVNHFHVISQEMTDLPDQILALINTVTENNVKNTGPQIVHGGCSGIDNSGVYIAVDHAVKSIVSGGKSIDVYGTARTVMEERMLSISSMEQYSAIYTCLQKYLQNSPACTDDGASTYEYLP</sequence>
<evidence type="ECO:0000259" key="19">
    <source>
        <dbReference type="PROSITE" id="PS50853"/>
    </source>
</evidence>
<organism evidence="20 21">
    <name type="scientific">Magallana gigas</name>
    <name type="common">Pacific oyster</name>
    <name type="synonym">Crassostrea gigas</name>
    <dbReference type="NCBI Taxonomy" id="29159"/>
    <lineage>
        <taxon>Eukaryota</taxon>
        <taxon>Metazoa</taxon>
        <taxon>Spiralia</taxon>
        <taxon>Lophotrochozoa</taxon>
        <taxon>Mollusca</taxon>
        <taxon>Bivalvia</taxon>
        <taxon>Autobranchia</taxon>
        <taxon>Pteriomorphia</taxon>
        <taxon>Ostreida</taxon>
        <taxon>Ostreoidea</taxon>
        <taxon>Ostreidae</taxon>
        <taxon>Magallana</taxon>
    </lineage>
</organism>
<dbReference type="SMART" id="SM00408">
    <property type="entry name" value="IGc2"/>
    <property type="match status" value="2"/>
</dbReference>
<feature type="domain" description="Tyrosine-protein phosphatase" evidence="16">
    <location>
        <begin position="1173"/>
        <end position="1418"/>
    </location>
</feature>
<dbReference type="OrthoDB" id="6210899at2759"/>
<dbReference type="InterPro" id="IPR007110">
    <property type="entry name" value="Ig-like_dom"/>
</dbReference>
<dbReference type="OMA" id="YTENEMY"/>
<evidence type="ECO:0000256" key="5">
    <source>
        <dbReference type="ARBA" id="ARBA00022729"/>
    </source>
</evidence>
<proteinExistence type="inferred from homology"/>
<evidence type="ECO:0000256" key="15">
    <source>
        <dbReference type="SAM" id="SignalP"/>
    </source>
</evidence>
<reference evidence="20" key="1">
    <citation type="submission" date="2022-08" db="UniProtKB">
        <authorList>
            <consortium name="EnsemblMetazoa"/>
        </authorList>
    </citation>
    <scope>IDENTIFICATION</scope>
    <source>
        <strain evidence="20">05x7-T-G4-1.051#20</strain>
    </source>
</reference>
<comment type="catalytic activity">
    <reaction evidence="13">
        <text>O-phospho-L-tyrosyl-[protein] + H2O = L-tyrosyl-[protein] + phosphate</text>
        <dbReference type="Rhea" id="RHEA:10684"/>
        <dbReference type="Rhea" id="RHEA-COMP:10136"/>
        <dbReference type="Rhea" id="RHEA-COMP:20101"/>
        <dbReference type="ChEBI" id="CHEBI:15377"/>
        <dbReference type="ChEBI" id="CHEBI:43474"/>
        <dbReference type="ChEBI" id="CHEBI:46858"/>
        <dbReference type="ChEBI" id="CHEBI:61978"/>
        <dbReference type="EC" id="3.1.3.48"/>
    </reaction>
</comment>
<comment type="subcellular location">
    <subcellularLocation>
        <location evidence="1">Membrane</location>
        <topology evidence="1">Single-pass membrane protein</topology>
    </subcellularLocation>
</comment>
<feature type="domain" description="Ig-like" evidence="18">
    <location>
        <begin position="174"/>
        <end position="255"/>
    </location>
</feature>
<dbReference type="InterPro" id="IPR003599">
    <property type="entry name" value="Ig_sub"/>
</dbReference>
<dbReference type="SMART" id="SM00060">
    <property type="entry name" value="FN3"/>
    <property type="match status" value="6"/>
</dbReference>
<dbReference type="Gene3D" id="2.60.40.10">
    <property type="entry name" value="Immunoglobulins"/>
    <property type="match status" value="6"/>
</dbReference>
<dbReference type="Pfam" id="PF00102">
    <property type="entry name" value="Y_phosphatase"/>
    <property type="match status" value="1"/>
</dbReference>
<evidence type="ECO:0000256" key="14">
    <source>
        <dbReference type="SAM" id="Phobius"/>
    </source>
</evidence>
<feature type="domain" description="Tyrosine specific protein phosphatases" evidence="17">
    <location>
        <begin position="1333"/>
        <end position="1409"/>
    </location>
</feature>
<dbReference type="CDD" id="cd00063">
    <property type="entry name" value="FN3"/>
    <property type="match status" value="4"/>
</dbReference>
<dbReference type="InterPro" id="IPR003961">
    <property type="entry name" value="FN3_dom"/>
</dbReference>
<dbReference type="SMART" id="SM00194">
    <property type="entry name" value="PTPc"/>
    <property type="match status" value="1"/>
</dbReference>
<keyword evidence="21" id="KW-1185">Reference proteome</keyword>
<keyword evidence="7" id="KW-0378">Hydrolase</keyword>
<dbReference type="InterPro" id="IPR003598">
    <property type="entry name" value="Ig_sub2"/>
</dbReference>
<evidence type="ECO:0000256" key="3">
    <source>
        <dbReference type="ARBA" id="ARBA00013064"/>
    </source>
</evidence>
<dbReference type="InterPro" id="IPR000387">
    <property type="entry name" value="Tyr_Pase_dom"/>
</dbReference>
<accession>A0A8W8J8U3</accession>
<dbReference type="PROSITE" id="PS51257">
    <property type="entry name" value="PROKAR_LIPOPROTEIN"/>
    <property type="match status" value="1"/>
</dbReference>
<evidence type="ECO:0000256" key="9">
    <source>
        <dbReference type="ARBA" id="ARBA00022989"/>
    </source>
</evidence>
<feature type="domain" description="Fibronectin type-III" evidence="19">
    <location>
        <begin position="495"/>
        <end position="586"/>
    </location>
</feature>
<feature type="domain" description="Fibronectin type-III" evidence="19">
    <location>
        <begin position="590"/>
        <end position="705"/>
    </location>
</feature>
<dbReference type="SUPFAM" id="SSF49265">
    <property type="entry name" value="Fibronectin type III"/>
    <property type="match status" value="4"/>
</dbReference>
<dbReference type="SUPFAM" id="SSF48726">
    <property type="entry name" value="Immunoglobulin"/>
    <property type="match status" value="2"/>
</dbReference>
<comment type="similarity">
    <text evidence="2">Belongs to the protein-tyrosine phosphatase family. Receptor class 2A subfamily.</text>
</comment>
<dbReference type="PROSITE" id="PS50835">
    <property type="entry name" value="IG_LIKE"/>
    <property type="match status" value="2"/>
</dbReference>
<dbReference type="PANTHER" id="PTHR46957">
    <property type="entry name" value="CYTOKINE RECEPTOR"/>
    <property type="match status" value="1"/>
</dbReference>
<dbReference type="InterPro" id="IPR000242">
    <property type="entry name" value="PTP_cat"/>
</dbReference>
<feature type="chain" id="PRO_5036445626" description="protein-tyrosine-phosphatase" evidence="15">
    <location>
        <begin position="22"/>
        <end position="1437"/>
    </location>
</feature>
<evidence type="ECO:0000256" key="8">
    <source>
        <dbReference type="ARBA" id="ARBA00022912"/>
    </source>
</evidence>
<dbReference type="Proteomes" id="UP000005408">
    <property type="component" value="Unassembled WGS sequence"/>
</dbReference>
<evidence type="ECO:0000259" key="18">
    <source>
        <dbReference type="PROSITE" id="PS50835"/>
    </source>
</evidence>
<dbReference type="InterPro" id="IPR050713">
    <property type="entry name" value="RTP_Phos/Ushers"/>
</dbReference>
<evidence type="ECO:0000259" key="16">
    <source>
        <dbReference type="PROSITE" id="PS50055"/>
    </source>
</evidence>
<dbReference type="GO" id="GO:0016020">
    <property type="term" value="C:membrane"/>
    <property type="evidence" value="ECO:0007669"/>
    <property type="project" value="UniProtKB-SubCell"/>
</dbReference>
<protein>
    <recommendedName>
        <fullName evidence="3">protein-tyrosine-phosphatase</fullName>
        <ecNumber evidence="3">3.1.3.48</ecNumber>
    </recommendedName>
</protein>
<dbReference type="InterPro" id="IPR029021">
    <property type="entry name" value="Prot-tyrosine_phosphatase-like"/>
</dbReference>
<evidence type="ECO:0000256" key="7">
    <source>
        <dbReference type="ARBA" id="ARBA00022801"/>
    </source>
</evidence>
<dbReference type="EC" id="3.1.3.48" evidence="3"/>
<keyword evidence="9 14" id="KW-1133">Transmembrane helix</keyword>
<dbReference type="Pfam" id="PF00047">
    <property type="entry name" value="ig"/>
    <property type="match status" value="1"/>
</dbReference>
<dbReference type="Pfam" id="PF07679">
    <property type="entry name" value="I-set"/>
    <property type="match status" value="1"/>
</dbReference>
<dbReference type="PRINTS" id="PR00700">
    <property type="entry name" value="PRTYPHPHTASE"/>
</dbReference>
<evidence type="ECO:0000313" key="21">
    <source>
        <dbReference type="Proteomes" id="UP000005408"/>
    </source>
</evidence>
<dbReference type="PROSITE" id="PS50853">
    <property type="entry name" value="FN3"/>
    <property type="match status" value="4"/>
</dbReference>
<dbReference type="SUPFAM" id="SSF57184">
    <property type="entry name" value="Growth factor receptor domain"/>
    <property type="match status" value="1"/>
</dbReference>
<evidence type="ECO:0000256" key="10">
    <source>
        <dbReference type="ARBA" id="ARBA00023136"/>
    </source>
</evidence>
<keyword evidence="11" id="KW-0675">Receptor</keyword>